<keyword evidence="1" id="KW-0472">Membrane</keyword>
<dbReference type="KEGG" id="sbf:JCM31447_309600"/>
<reference evidence="2 3" key="1">
    <citation type="submission" date="2018-12" db="EMBL/GenBank/DDBJ databases">
        <title>Rubrispira sanarue gen. nov., sp., nov., a member of the order Silvanigrellales, isolated from a brackish lake in Hamamatsu Japan.</title>
        <authorList>
            <person name="Maejima Y."/>
            <person name="Iino T."/>
            <person name="Muraguchi Y."/>
            <person name="Fukuda K."/>
            <person name="Nojiri H."/>
            <person name="Ohkuma M."/>
            <person name="Moriuchi R."/>
            <person name="Dohra H."/>
            <person name="Kimbara K."/>
            <person name="Shintani M."/>
        </authorList>
    </citation>
    <scope>NUCLEOTIDE SEQUENCE [LARGE SCALE GENOMIC DNA]</scope>
    <source>
        <strain evidence="2 3">RF1110005</strain>
    </source>
</reference>
<keyword evidence="3" id="KW-1185">Reference proteome</keyword>
<feature type="transmembrane region" description="Helical" evidence="1">
    <location>
        <begin position="6"/>
        <end position="25"/>
    </location>
</feature>
<organism evidence="2 3">
    <name type="scientific">Fluviispira sanaruensis</name>
    <dbReference type="NCBI Taxonomy" id="2493639"/>
    <lineage>
        <taxon>Bacteria</taxon>
        <taxon>Pseudomonadati</taxon>
        <taxon>Bdellovibrionota</taxon>
        <taxon>Oligoflexia</taxon>
        <taxon>Silvanigrellales</taxon>
        <taxon>Silvanigrellaceae</taxon>
        <taxon>Fluviispira</taxon>
    </lineage>
</organism>
<gene>
    <name evidence="2" type="ORF">JCM31447_309600</name>
</gene>
<keyword evidence="1" id="KW-1133">Transmembrane helix</keyword>
<dbReference type="Proteomes" id="UP000291236">
    <property type="component" value="Chromosome"/>
</dbReference>
<dbReference type="AlphaFoldDB" id="A0A4P2VFV3"/>
<dbReference type="EMBL" id="AP019368">
    <property type="protein sequence ID" value="BBH51693.1"/>
    <property type="molecule type" value="Genomic_DNA"/>
</dbReference>
<dbReference type="RefSeq" id="WP_130605483.1">
    <property type="nucleotide sequence ID" value="NZ_AP019368.1"/>
</dbReference>
<name>A0A4P2VFV3_FLUSA</name>
<evidence type="ECO:0000313" key="3">
    <source>
        <dbReference type="Proteomes" id="UP000291236"/>
    </source>
</evidence>
<sequence length="167" mass="20172">MKKLISILFSIVIIFIVIYAMFKFLNGIQKQKDKSLSHFENKSINISGLKSKYQYIIEGMFWDKNDLFVNIDQFQVKPNQVDLIQNQKYYLFLNLADQDKCYFGDFIYKNLSNNFFIFSKWRSFKADKFINYANYINENIMLIVYNESHFYAEKNKQNCQFWVKIKS</sequence>
<evidence type="ECO:0000256" key="1">
    <source>
        <dbReference type="SAM" id="Phobius"/>
    </source>
</evidence>
<accession>A0A4P2VFV3</accession>
<keyword evidence="1" id="KW-0812">Transmembrane</keyword>
<protein>
    <submittedName>
        <fullName evidence="2">Uncharacterized protein</fullName>
    </submittedName>
</protein>
<evidence type="ECO:0000313" key="2">
    <source>
        <dbReference type="EMBL" id="BBH51693.1"/>
    </source>
</evidence>
<proteinExistence type="predicted"/>